<dbReference type="PROSITE" id="PS50158">
    <property type="entry name" value="ZF_CCHC"/>
    <property type="match status" value="1"/>
</dbReference>
<dbReference type="InterPro" id="IPR050951">
    <property type="entry name" value="Retrovirus_Pol_polyprotein"/>
</dbReference>
<keyword evidence="3" id="KW-0540">Nuclease</keyword>
<evidence type="ECO:0000256" key="2">
    <source>
        <dbReference type="ARBA" id="ARBA00022695"/>
    </source>
</evidence>
<keyword evidence="6" id="KW-0695">RNA-directed DNA polymerase</keyword>
<protein>
    <recommendedName>
        <fullName evidence="12">CCHC-type domain-containing protein</fullName>
    </recommendedName>
</protein>
<dbReference type="GO" id="GO:0016787">
    <property type="term" value="F:hydrolase activity"/>
    <property type="evidence" value="ECO:0007669"/>
    <property type="project" value="UniProtKB-KW"/>
</dbReference>
<dbReference type="PROSITE" id="PS50878">
    <property type="entry name" value="RT_POL"/>
    <property type="match status" value="1"/>
</dbReference>
<dbReference type="InterPro" id="IPR001878">
    <property type="entry name" value="Znf_CCHC"/>
</dbReference>
<dbReference type="Gene3D" id="4.10.60.10">
    <property type="entry name" value="Zinc finger, CCHC-type"/>
    <property type="match status" value="1"/>
</dbReference>
<keyword evidence="2" id="KW-0548">Nucleotidyltransferase</keyword>
<dbReference type="InterPro" id="IPR043128">
    <property type="entry name" value="Rev_trsase/Diguanyl_cyclase"/>
</dbReference>
<dbReference type="InterPro" id="IPR041373">
    <property type="entry name" value="RT_RNaseH"/>
</dbReference>
<dbReference type="Gene3D" id="3.10.20.370">
    <property type="match status" value="1"/>
</dbReference>
<evidence type="ECO:0000256" key="7">
    <source>
        <dbReference type="PROSITE-ProRule" id="PRU00047"/>
    </source>
</evidence>
<keyword evidence="7" id="KW-0863">Zinc-finger</keyword>
<keyword evidence="1" id="KW-0808">Transferase</keyword>
<proteinExistence type="predicted"/>
<dbReference type="Pfam" id="PF00098">
    <property type="entry name" value="zf-CCHC"/>
    <property type="match status" value="1"/>
</dbReference>
<keyword evidence="7" id="KW-0862">Zinc</keyword>
<comment type="caution">
    <text evidence="10">The sequence shown here is derived from an EMBL/GenBank/DDBJ whole genome shotgun (WGS) entry which is preliminary data.</text>
</comment>
<dbReference type="PANTHER" id="PTHR37984:SF13">
    <property type="entry name" value="RIBONUCLEASE H"/>
    <property type="match status" value="1"/>
</dbReference>
<keyword evidence="7" id="KW-0479">Metal-binding</keyword>
<dbReference type="STRING" id="188477.A0A3S0ZV35"/>
<evidence type="ECO:0000313" key="11">
    <source>
        <dbReference type="Proteomes" id="UP000271974"/>
    </source>
</evidence>
<evidence type="ECO:0000313" key="10">
    <source>
        <dbReference type="EMBL" id="RUS83602.1"/>
    </source>
</evidence>
<evidence type="ECO:0000259" key="8">
    <source>
        <dbReference type="PROSITE" id="PS50158"/>
    </source>
</evidence>
<evidence type="ECO:0008006" key="12">
    <source>
        <dbReference type="Google" id="ProtNLM"/>
    </source>
</evidence>
<dbReference type="SMART" id="SM00343">
    <property type="entry name" value="ZnF_C2HC"/>
    <property type="match status" value="1"/>
</dbReference>
<dbReference type="Pfam" id="PF17917">
    <property type="entry name" value="RT_RNaseH"/>
    <property type="match status" value="1"/>
</dbReference>
<dbReference type="SUPFAM" id="SSF57756">
    <property type="entry name" value="Retrovirus zinc finger-like domains"/>
    <property type="match status" value="1"/>
</dbReference>
<reference evidence="10 11" key="1">
    <citation type="submission" date="2019-01" db="EMBL/GenBank/DDBJ databases">
        <title>A draft genome assembly of the solar-powered sea slug Elysia chlorotica.</title>
        <authorList>
            <person name="Cai H."/>
            <person name="Li Q."/>
            <person name="Fang X."/>
            <person name="Li J."/>
            <person name="Curtis N.E."/>
            <person name="Altenburger A."/>
            <person name="Shibata T."/>
            <person name="Feng M."/>
            <person name="Maeda T."/>
            <person name="Schwartz J.A."/>
            <person name="Shigenobu S."/>
            <person name="Lundholm N."/>
            <person name="Nishiyama T."/>
            <person name="Yang H."/>
            <person name="Hasebe M."/>
            <person name="Li S."/>
            <person name="Pierce S.K."/>
            <person name="Wang J."/>
        </authorList>
    </citation>
    <scope>NUCLEOTIDE SEQUENCE [LARGE SCALE GENOMIC DNA]</scope>
    <source>
        <strain evidence="10">EC2010</strain>
        <tissue evidence="10">Whole organism of an adult</tissue>
    </source>
</reference>
<dbReference type="GO" id="GO:0004519">
    <property type="term" value="F:endonuclease activity"/>
    <property type="evidence" value="ECO:0007669"/>
    <property type="project" value="UniProtKB-KW"/>
</dbReference>
<dbReference type="AlphaFoldDB" id="A0A3S0ZV35"/>
<organism evidence="10 11">
    <name type="scientific">Elysia chlorotica</name>
    <name type="common">Eastern emerald elysia</name>
    <name type="synonym">Sea slug</name>
    <dbReference type="NCBI Taxonomy" id="188477"/>
    <lineage>
        <taxon>Eukaryota</taxon>
        <taxon>Metazoa</taxon>
        <taxon>Spiralia</taxon>
        <taxon>Lophotrochozoa</taxon>
        <taxon>Mollusca</taxon>
        <taxon>Gastropoda</taxon>
        <taxon>Heterobranchia</taxon>
        <taxon>Euthyneura</taxon>
        <taxon>Panpulmonata</taxon>
        <taxon>Sacoglossa</taxon>
        <taxon>Placobranchoidea</taxon>
        <taxon>Plakobranchidae</taxon>
        <taxon>Elysia</taxon>
    </lineage>
</organism>
<dbReference type="GO" id="GO:0003676">
    <property type="term" value="F:nucleic acid binding"/>
    <property type="evidence" value="ECO:0007669"/>
    <property type="project" value="InterPro"/>
</dbReference>
<dbReference type="FunFam" id="3.30.70.270:FF:000026">
    <property type="entry name" value="Transposon Ty3-G Gag-Pol polyprotein"/>
    <property type="match status" value="1"/>
</dbReference>
<dbReference type="GO" id="GO:0008270">
    <property type="term" value="F:zinc ion binding"/>
    <property type="evidence" value="ECO:0007669"/>
    <property type="project" value="UniProtKB-KW"/>
</dbReference>
<evidence type="ECO:0000256" key="5">
    <source>
        <dbReference type="ARBA" id="ARBA00022801"/>
    </source>
</evidence>
<evidence type="ECO:0000259" key="9">
    <source>
        <dbReference type="PROSITE" id="PS50878"/>
    </source>
</evidence>
<dbReference type="EMBL" id="RQTK01000238">
    <property type="protein sequence ID" value="RUS83602.1"/>
    <property type="molecule type" value="Genomic_DNA"/>
</dbReference>
<dbReference type="FunFam" id="3.10.20.370:FF:000001">
    <property type="entry name" value="Retrovirus-related Pol polyprotein from transposon 17.6-like protein"/>
    <property type="match status" value="1"/>
</dbReference>
<dbReference type="Proteomes" id="UP000271974">
    <property type="component" value="Unassembled WGS sequence"/>
</dbReference>
<dbReference type="CDD" id="cd01647">
    <property type="entry name" value="RT_LTR"/>
    <property type="match status" value="1"/>
</dbReference>
<evidence type="ECO:0000256" key="6">
    <source>
        <dbReference type="ARBA" id="ARBA00022918"/>
    </source>
</evidence>
<dbReference type="OrthoDB" id="6239317at2759"/>
<keyword evidence="5" id="KW-0378">Hydrolase</keyword>
<dbReference type="CDD" id="cd09274">
    <property type="entry name" value="RNase_HI_RT_Ty3"/>
    <property type="match status" value="1"/>
</dbReference>
<dbReference type="SUPFAM" id="SSF56672">
    <property type="entry name" value="DNA/RNA polymerases"/>
    <property type="match status" value="1"/>
</dbReference>
<dbReference type="GO" id="GO:0003964">
    <property type="term" value="F:RNA-directed DNA polymerase activity"/>
    <property type="evidence" value="ECO:0007669"/>
    <property type="project" value="UniProtKB-KW"/>
</dbReference>
<dbReference type="InterPro" id="IPR043502">
    <property type="entry name" value="DNA/RNA_pol_sf"/>
</dbReference>
<sequence length="815" mass="92383">MASIIGTVSPFNEAEDTWQSYAERLEFFFVANEIESEAKKQAIFLSSMGVKPYKLLSNLVSPRKPGDCTYREILDILENHHNPRPSTIVQRFKFNSRVRAPSESVRVYVAELKRLSEFCEYNDSLEEMLRDRLVCGINDSRIQQRLLSERQLTFAKTLEIAQAMEAAAEGIQDLAISSPEKICAVQYQHAAKSTSPSAPNKSCYRCGGPHAHNSCKFKDSKCYKCQKIGHIAKLCRSNEMTKTQFKSRPQMHKAHMIEKDSVEEQSYGLLRRGFKKSRAVGGMRDALSIEEELGRLQRDGIVEPVEHSEWATPIVPVRKKDGTVRICGDYKTTVNQVCSGDNHPIPRIEDLAYALSGGDKFTKLDLSHAYTQLQLAEDSRKYTTINTHKGLFTYHRLCFGISAAPGIFQRTMEGVFRHVPGCVNYLDDVYVTGKDDEDHLKNLHKVLSICEEKGLSLRRDKCEFMQPEVTFLGYRLDKHGIYPLEDKVKAIRDAPRPGNAQELRSFLGLVNFYGKFISNVSQILSPLYQLLRHGQRWRWDKAHESAFTRVKSALSSEDVLVHFKPEKEIVLICDASPYGVGAILTQLDSNGYERPVAYASRALNDAERKYSQIDREGLALIFAVKRFHKYIAGRYFKLVTDHKPLLGLFGEGKSIPEHASARVQRWAITLSAHCYTLLHRPGRENCADALSRLPLPYSPDKDDEMCGIDCVPEEVKTATHGIVRRHQDQIRTSVNHYTERLVPDPPVPDFAETPVDTCSDGRSQFIFSADFAEIPVDTCCDRLLQFIISADFAETPAVMDGRSLYCQLILPRHLQ</sequence>
<dbReference type="Pfam" id="PF00078">
    <property type="entry name" value="RVT_1"/>
    <property type="match status" value="1"/>
</dbReference>
<name>A0A3S0ZV35_ELYCH</name>
<feature type="domain" description="CCHC-type" evidence="8">
    <location>
        <begin position="221"/>
        <end position="237"/>
    </location>
</feature>
<dbReference type="PANTHER" id="PTHR37984">
    <property type="entry name" value="PROTEIN CBG26694"/>
    <property type="match status" value="1"/>
</dbReference>
<gene>
    <name evidence="10" type="ORF">EGW08_008656</name>
</gene>
<accession>A0A3S0ZV35</accession>
<dbReference type="InterPro" id="IPR000477">
    <property type="entry name" value="RT_dom"/>
</dbReference>
<evidence type="ECO:0000256" key="4">
    <source>
        <dbReference type="ARBA" id="ARBA00022759"/>
    </source>
</evidence>
<evidence type="ECO:0000256" key="3">
    <source>
        <dbReference type="ARBA" id="ARBA00022722"/>
    </source>
</evidence>
<keyword evidence="11" id="KW-1185">Reference proteome</keyword>
<dbReference type="Gene3D" id="3.30.70.270">
    <property type="match status" value="2"/>
</dbReference>
<feature type="domain" description="Reverse transcriptase" evidence="9">
    <location>
        <begin position="298"/>
        <end position="476"/>
    </location>
</feature>
<keyword evidence="4" id="KW-0255">Endonuclease</keyword>
<dbReference type="InterPro" id="IPR036875">
    <property type="entry name" value="Znf_CCHC_sf"/>
</dbReference>
<dbReference type="Gene3D" id="3.10.10.10">
    <property type="entry name" value="HIV Type 1 Reverse Transcriptase, subunit A, domain 1"/>
    <property type="match status" value="1"/>
</dbReference>
<evidence type="ECO:0000256" key="1">
    <source>
        <dbReference type="ARBA" id="ARBA00022679"/>
    </source>
</evidence>